<dbReference type="InterPro" id="IPR000532">
    <property type="entry name" value="Glucagon_GIP_secretin_VIP"/>
</dbReference>
<dbReference type="Proteomes" id="UP000546986">
    <property type="component" value="Unassembled WGS sequence"/>
</dbReference>
<keyword evidence="11" id="KW-1185">Reference proteome</keyword>
<dbReference type="GO" id="GO:0042594">
    <property type="term" value="P:response to starvation"/>
    <property type="evidence" value="ECO:0007669"/>
    <property type="project" value="TreeGrafter"/>
</dbReference>
<feature type="non-terminal residue" evidence="10">
    <location>
        <position position="1"/>
    </location>
</feature>
<organism evidence="10 11">
    <name type="scientific">Cisticola juncidis</name>
    <dbReference type="NCBI Taxonomy" id="52622"/>
    <lineage>
        <taxon>Eukaryota</taxon>
        <taxon>Metazoa</taxon>
        <taxon>Chordata</taxon>
        <taxon>Craniata</taxon>
        <taxon>Vertebrata</taxon>
        <taxon>Euteleostomi</taxon>
        <taxon>Archelosauria</taxon>
        <taxon>Archosauria</taxon>
        <taxon>Dinosauria</taxon>
        <taxon>Saurischia</taxon>
        <taxon>Theropoda</taxon>
        <taxon>Coelurosauria</taxon>
        <taxon>Aves</taxon>
        <taxon>Neognathae</taxon>
        <taxon>Neoaves</taxon>
        <taxon>Telluraves</taxon>
        <taxon>Australaves</taxon>
        <taxon>Passeriformes</taxon>
        <taxon>Sylvioidea</taxon>
        <taxon>Cisticolidae</taxon>
        <taxon>Cisticola</taxon>
    </lineage>
</organism>
<dbReference type="GO" id="GO:0005615">
    <property type="term" value="C:extracellular space"/>
    <property type="evidence" value="ECO:0007669"/>
    <property type="project" value="TreeGrafter"/>
</dbReference>
<reference evidence="10 11" key="1">
    <citation type="submission" date="2019-09" db="EMBL/GenBank/DDBJ databases">
        <title>Bird 10,000 Genomes (B10K) Project - Family phase.</title>
        <authorList>
            <person name="Zhang G."/>
        </authorList>
    </citation>
    <scope>NUCLEOTIDE SEQUENCE [LARGE SCALE GENOMIC DNA]</scope>
    <source>
        <strain evidence="10">B10K-DU-002-30</strain>
        <tissue evidence="10">Muscle</tissue>
    </source>
</reference>
<dbReference type="InterPro" id="IPR039078">
    <property type="entry name" value="GIP"/>
</dbReference>
<dbReference type="AlphaFoldDB" id="A0A7L1QI33"/>
<gene>
    <name evidence="10" type="primary">Gip</name>
    <name evidence="10" type="ORF">CISJUN_R11277</name>
</gene>
<evidence type="ECO:0000256" key="5">
    <source>
        <dbReference type="ARBA" id="ARBA00022525"/>
    </source>
</evidence>
<protein>
    <recommendedName>
        <fullName evidence="4">Gastric inhibitory polypeptide</fullName>
    </recommendedName>
    <alternativeName>
        <fullName evidence="7">Glucose-dependent insulinotropic polypeptide</fullName>
    </alternativeName>
</protein>
<dbReference type="GO" id="GO:0005179">
    <property type="term" value="F:hormone activity"/>
    <property type="evidence" value="ECO:0007669"/>
    <property type="project" value="UniProtKB-KW"/>
</dbReference>
<evidence type="ECO:0000256" key="6">
    <source>
        <dbReference type="ARBA" id="ARBA00022702"/>
    </source>
</evidence>
<dbReference type="PANTHER" id="PTHR15211">
    <property type="entry name" value="GLUCOSE-DEPENDENT INSULINOTROPIC POLYPEPTIDE"/>
    <property type="match status" value="1"/>
</dbReference>
<comment type="similarity">
    <text evidence="3">Belongs to the glucagon family.</text>
</comment>
<feature type="region of interest" description="Disordered" evidence="8">
    <location>
        <begin position="42"/>
        <end position="84"/>
    </location>
</feature>
<feature type="compositionally biased region" description="Basic and acidic residues" evidence="8">
    <location>
        <begin position="42"/>
        <end position="79"/>
    </location>
</feature>
<sequence length="109" mass="12357">PAAAPRRRYSEATLASDYSRAMDHVLGRNFVEWLLARRERGSPELPEPLKREAEPQKAAEEEKFGDLGGKDSGKNREKPSFPALEGSEGLREFLEQELLLWLMSGELCR</sequence>
<evidence type="ECO:0000313" key="11">
    <source>
        <dbReference type="Proteomes" id="UP000546986"/>
    </source>
</evidence>
<dbReference type="PROSITE" id="PS00260">
    <property type="entry name" value="GLUCAGON"/>
    <property type="match status" value="1"/>
</dbReference>
<dbReference type="PANTHER" id="PTHR15211:SF0">
    <property type="entry name" value="GASTRIC INHIBITORY POLYPEPTIDE"/>
    <property type="match status" value="1"/>
</dbReference>
<evidence type="ECO:0000256" key="8">
    <source>
        <dbReference type="SAM" id="MobiDB-lite"/>
    </source>
</evidence>
<evidence type="ECO:0000259" key="9">
    <source>
        <dbReference type="PROSITE" id="PS00260"/>
    </source>
</evidence>
<evidence type="ECO:0000256" key="2">
    <source>
        <dbReference type="ARBA" id="ARBA00004613"/>
    </source>
</evidence>
<accession>A0A7L1QI33</accession>
<evidence type="ECO:0000256" key="3">
    <source>
        <dbReference type="ARBA" id="ARBA00008369"/>
    </source>
</evidence>
<comment type="function">
    <text evidence="1">Potent stimulator of insulin secretion and relatively poor inhibitor of gastric acid secretion.</text>
</comment>
<evidence type="ECO:0000313" key="10">
    <source>
        <dbReference type="EMBL" id="NXO24305.1"/>
    </source>
</evidence>
<dbReference type="EMBL" id="VXBR01004390">
    <property type="protein sequence ID" value="NXO24305.1"/>
    <property type="molecule type" value="Genomic_DNA"/>
</dbReference>
<comment type="caution">
    <text evidence="10">The sequence shown here is derived from an EMBL/GenBank/DDBJ whole genome shotgun (WGS) entry which is preliminary data.</text>
</comment>
<dbReference type="GO" id="GO:0050796">
    <property type="term" value="P:regulation of insulin secretion"/>
    <property type="evidence" value="ECO:0007669"/>
    <property type="project" value="InterPro"/>
</dbReference>
<dbReference type="Pfam" id="PF00123">
    <property type="entry name" value="Hormone_2"/>
    <property type="match status" value="1"/>
</dbReference>
<name>A0A7L1QI33_9PASS</name>
<feature type="non-terminal residue" evidence="10">
    <location>
        <position position="109"/>
    </location>
</feature>
<evidence type="ECO:0000256" key="7">
    <source>
        <dbReference type="ARBA" id="ARBA00031537"/>
    </source>
</evidence>
<keyword evidence="5" id="KW-0964">Secreted</keyword>
<evidence type="ECO:0000256" key="4">
    <source>
        <dbReference type="ARBA" id="ARBA00013490"/>
    </source>
</evidence>
<proteinExistence type="inferred from homology"/>
<comment type="subcellular location">
    <subcellularLocation>
        <location evidence="2">Secreted</location>
    </subcellularLocation>
</comment>
<dbReference type="GO" id="GO:0009749">
    <property type="term" value="P:response to glucose"/>
    <property type="evidence" value="ECO:0007669"/>
    <property type="project" value="InterPro"/>
</dbReference>
<evidence type="ECO:0000256" key="1">
    <source>
        <dbReference type="ARBA" id="ARBA00002766"/>
    </source>
</evidence>
<dbReference type="GO" id="GO:0031769">
    <property type="term" value="F:glucagon receptor binding"/>
    <property type="evidence" value="ECO:0007669"/>
    <property type="project" value="TreeGrafter"/>
</dbReference>
<feature type="domain" description="Glucagon / GIP / secretin / VIP family" evidence="9">
    <location>
        <begin position="9"/>
        <end position="31"/>
    </location>
</feature>
<dbReference type="GO" id="GO:0042304">
    <property type="term" value="P:regulation of fatty acid biosynthetic process"/>
    <property type="evidence" value="ECO:0007669"/>
    <property type="project" value="InterPro"/>
</dbReference>
<dbReference type="Gene3D" id="6.10.250.590">
    <property type="match status" value="1"/>
</dbReference>
<keyword evidence="6" id="KW-0372">Hormone</keyword>